<dbReference type="GO" id="GO:0008270">
    <property type="term" value="F:zinc ion binding"/>
    <property type="evidence" value="ECO:0007669"/>
    <property type="project" value="InterPro"/>
</dbReference>
<dbReference type="Pfam" id="PF13155">
    <property type="entry name" value="Toprim_2"/>
    <property type="match status" value="1"/>
</dbReference>
<gene>
    <name evidence="2" type="ORF">A4R26_32760</name>
</gene>
<dbReference type="InterPro" id="IPR002694">
    <property type="entry name" value="Znf_CHC2"/>
</dbReference>
<dbReference type="EMBL" id="LWBP01000010">
    <property type="protein sequence ID" value="OQP67801.1"/>
    <property type="molecule type" value="Genomic_DNA"/>
</dbReference>
<dbReference type="GO" id="GO:0003677">
    <property type="term" value="F:DNA binding"/>
    <property type="evidence" value="ECO:0007669"/>
    <property type="project" value="InterPro"/>
</dbReference>
<dbReference type="Gene3D" id="3.90.580.10">
    <property type="entry name" value="Zinc finger, CHC2-type domain"/>
    <property type="match status" value="1"/>
</dbReference>
<protein>
    <recommendedName>
        <fullName evidence="1">Zinc finger CHC2-type domain-containing protein</fullName>
    </recommendedName>
</protein>
<dbReference type="OrthoDB" id="8536512at2"/>
<keyword evidence="3" id="KW-1185">Reference proteome</keyword>
<dbReference type="SUPFAM" id="SSF57783">
    <property type="entry name" value="Zinc beta-ribbon"/>
    <property type="match status" value="1"/>
</dbReference>
<dbReference type="STRING" id="550983.A4R26_32760"/>
<evidence type="ECO:0000313" key="3">
    <source>
        <dbReference type="Proteomes" id="UP000192276"/>
    </source>
</evidence>
<dbReference type="Pfam" id="PF01807">
    <property type="entry name" value="Zn_ribbon_DnaG"/>
    <property type="match status" value="1"/>
</dbReference>
<feature type="domain" description="Zinc finger CHC2-type" evidence="1">
    <location>
        <begin position="10"/>
        <end position="90"/>
    </location>
</feature>
<comment type="caution">
    <text evidence="2">The sequence shown here is derived from an EMBL/GenBank/DDBJ whole genome shotgun (WGS) entry which is preliminary data.</text>
</comment>
<dbReference type="InterPro" id="IPR036977">
    <property type="entry name" value="DNA_primase_Znf_CHC2"/>
</dbReference>
<dbReference type="Gene3D" id="3.40.1360.10">
    <property type="match status" value="1"/>
</dbReference>
<dbReference type="RefSeq" id="WP_081160791.1">
    <property type="nucleotide sequence ID" value="NZ_LWBP01000010.1"/>
</dbReference>
<dbReference type="Proteomes" id="UP000192276">
    <property type="component" value="Unassembled WGS sequence"/>
</dbReference>
<evidence type="ECO:0000259" key="1">
    <source>
        <dbReference type="Pfam" id="PF01807"/>
    </source>
</evidence>
<name>A0A1V9GAV2_9BACT</name>
<reference evidence="3" key="1">
    <citation type="submission" date="2016-04" db="EMBL/GenBank/DDBJ databases">
        <authorList>
            <person name="Chen L."/>
            <person name="Zhuang W."/>
            <person name="Wang G."/>
        </authorList>
    </citation>
    <scope>NUCLEOTIDE SEQUENCE [LARGE SCALE GENOMIC DNA]</scope>
    <source>
        <strain evidence="3">208</strain>
    </source>
</reference>
<proteinExistence type="predicted"/>
<dbReference type="GO" id="GO:0003899">
    <property type="term" value="F:DNA-directed RNA polymerase activity"/>
    <property type="evidence" value="ECO:0007669"/>
    <property type="project" value="InterPro"/>
</dbReference>
<sequence length="314" mass="35935">MKQLSCEQAKQIDMVDYLSSLNHQPQKVNNQDFWYLSPLREERTASFKVNRKLNVWFDFGIGKGGDIIDFGTLYYNCSVSEVLSILSAFLHHPTLSFHPPTISGGVAGSSYGSAGEKKEIANSKIMVVAVRPLSANTLINYLEKRKIPLEIASQYCKEIDFVLYGKQHTVIGFPNNTGGYELRSEYFKGSSSPKDTTFIDNKTEQIAVFEGFFSFLSFCTINKSQTAPLTNCLVLNSLSFLDKSRDLMEKHMRVHLLLDRDAAGKKHTEKALNWNRDRYIDKSEFYGAFKDLNDWLVHDRNSLQQSQRQVRRRK</sequence>
<accession>A0A1V9GAV2</accession>
<dbReference type="AlphaFoldDB" id="A0A1V9GAV2"/>
<dbReference type="GO" id="GO:0006260">
    <property type="term" value="P:DNA replication"/>
    <property type="evidence" value="ECO:0007669"/>
    <property type="project" value="InterPro"/>
</dbReference>
<evidence type="ECO:0000313" key="2">
    <source>
        <dbReference type="EMBL" id="OQP67801.1"/>
    </source>
</evidence>
<organism evidence="2 3">
    <name type="scientific">Niastella populi</name>
    <dbReference type="NCBI Taxonomy" id="550983"/>
    <lineage>
        <taxon>Bacteria</taxon>
        <taxon>Pseudomonadati</taxon>
        <taxon>Bacteroidota</taxon>
        <taxon>Chitinophagia</taxon>
        <taxon>Chitinophagales</taxon>
        <taxon>Chitinophagaceae</taxon>
        <taxon>Niastella</taxon>
    </lineage>
</organism>